<keyword evidence="1" id="KW-1133">Transmembrane helix</keyword>
<feature type="transmembrane region" description="Helical" evidence="1">
    <location>
        <begin position="39"/>
        <end position="59"/>
    </location>
</feature>
<evidence type="ECO:0008006" key="4">
    <source>
        <dbReference type="Google" id="ProtNLM"/>
    </source>
</evidence>
<organism evidence="2 3">
    <name type="scientific">Arenimonas donghaensis DSM 18148 = HO3-R19</name>
    <dbReference type="NCBI Taxonomy" id="1121014"/>
    <lineage>
        <taxon>Bacteria</taxon>
        <taxon>Pseudomonadati</taxon>
        <taxon>Pseudomonadota</taxon>
        <taxon>Gammaproteobacteria</taxon>
        <taxon>Lysobacterales</taxon>
        <taxon>Lysobacteraceae</taxon>
        <taxon>Arenimonas</taxon>
    </lineage>
</organism>
<dbReference type="EMBL" id="AVCJ01000007">
    <property type="protein sequence ID" value="KFL37094.1"/>
    <property type="molecule type" value="Genomic_DNA"/>
</dbReference>
<gene>
    <name evidence="2" type="ORF">N788_11245</name>
</gene>
<comment type="caution">
    <text evidence="2">The sequence shown here is derived from an EMBL/GenBank/DDBJ whole genome shotgun (WGS) entry which is preliminary data.</text>
</comment>
<accession>A0A087MJP1</accession>
<dbReference type="AlphaFoldDB" id="A0A087MJP1"/>
<reference evidence="3" key="1">
    <citation type="submission" date="2013-08" db="EMBL/GenBank/DDBJ databases">
        <title>Genome sequencing of Arenimonas donghaensis.</title>
        <authorList>
            <person name="Chen F."/>
            <person name="Wang G."/>
        </authorList>
    </citation>
    <scope>NUCLEOTIDE SEQUENCE [LARGE SCALE GENOMIC DNA]</scope>
    <source>
        <strain evidence="3">HO3-R19</strain>
    </source>
</reference>
<dbReference type="RefSeq" id="WP_338022627.1">
    <property type="nucleotide sequence ID" value="NZ_AVCJ01000007.1"/>
</dbReference>
<name>A0A087MJP1_9GAMM</name>
<sequence>MADIADLALILFLPWFAILGVLFWFYPRTMEKSPARRRFDLLALVLAFTAAFLAGRWGFATAATDIEAGPIWRQVLASLLAYKAFLIVLAAAWAWRGQRFKRPAAG</sequence>
<dbReference type="PATRIC" id="fig|1121014.3.peg.1004"/>
<dbReference type="STRING" id="1121014.N788_11245"/>
<feature type="transmembrane region" description="Helical" evidence="1">
    <location>
        <begin position="71"/>
        <end position="95"/>
    </location>
</feature>
<evidence type="ECO:0000313" key="3">
    <source>
        <dbReference type="Proteomes" id="UP000029085"/>
    </source>
</evidence>
<dbReference type="Proteomes" id="UP000029085">
    <property type="component" value="Unassembled WGS sequence"/>
</dbReference>
<evidence type="ECO:0000313" key="2">
    <source>
        <dbReference type="EMBL" id="KFL37094.1"/>
    </source>
</evidence>
<keyword evidence="1" id="KW-0812">Transmembrane</keyword>
<protein>
    <recommendedName>
        <fullName evidence="4">Transmembrane protein</fullName>
    </recommendedName>
</protein>
<keyword evidence="3" id="KW-1185">Reference proteome</keyword>
<feature type="transmembrane region" description="Helical" evidence="1">
    <location>
        <begin position="6"/>
        <end position="27"/>
    </location>
</feature>
<evidence type="ECO:0000256" key="1">
    <source>
        <dbReference type="SAM" id="Phobius"/>
    </source>
</evidence>
<proteinExistence type="predicted"/>
<keyword evidence="1" id="KW-0472">Membrane</keyword>
<reference evidence="2 3" key="2">
    <citation type="journal article" date="2015" name="Stand. Genomic Sci.">
        <title>High quality draft genomic sequence of Arenimonas donghaensis DSM 18148(T).</title>
        <authorList>
            <person name="Chen F."/>
            <person name="Wang H."/>
            <person name="Cao Y."/>
            <person name="Li X."/>
            <person name="Wang G."/>
        </authorList>
    </citation>
    <scope>NUCLEOTIDE SEQUENCE [LARGE SCALE GENOMIC DNA]</scope>
    <source>
        <strain evidence="2 3">HO3-R19</strain>
    </source>
</reference>